<reference evidence="5" key="1">
    <citation type="journal article" date="2019" name="Int. J. Syst. Evol. Microbiol.">
        <title>The Global Catalogue of Microorganisms (GCM) 10K type strain sequencing project: providing services to taxonomists for standard genome sequencing and annotation.</title>
        <authorList>
            <consortium name="The Broad Institute Genomics Platform"/>
            <consortium name="The Broad Institute Genome Sequencing Center for Infectious Disease"/>
            <person name="Wu L."/>
            <person name="Ma J."/>
        </authorList>
    </citation>
    <scope>NUCLEOTIDE SEQUENCE [LARGE SCALE GENOMIC DNA]</scope>
    <source>
        <strain evidence="5">KCTC 23314</strain>
    </source>
</reference>
<dbReference type="InterPro" id="IPR030811">
    <property type="entry name" value="SoxH-rel_PQQ_1"/>
</dbReference>
<evidence type="ECO:0000259" key="3">
    <source>
        <dbReference type="SMART" id="SM00849"/>
    </source>
</evidence>
<proteinExistence type="inferred from homology"/>
<dbReference type="InterPro" id="IPR050855">
    <property type="entry name" value="NDM-1-like"/>
</dbReference>
<dbReference type="PANTHER" id="PTHR42951">
    <property type="entry name" value="METALLO-BETA-LACTAMASE DOMAIN-CONTAINING"/>
    <property type="match status" value="1"/>
</dbReference>
<feature type="chain" id="PRO_5046456821" description="Metallo-beta-lactamase domain-containing protein" evidence="2">
    <location>
        <begin position="21"/>
        <end position="310"/>
    </location>
</feature>
<keyword evidence="5" id="KW-1185">Reference proteome</keyword>
<comment type="caution">
    <text evidence="4">The sequence shown here is derived from an EMBL/GenBank/DDBJ whole genome shotgun (WGS) entry which is preliminary data.</text>
</comment>
<dbReference type="NCBIfam" id="TIGR04558">
    <property type="entry name" value="SoxH_rel_PQQ_1"/>
    <property type="match status" value="1"/>
</dbReference>
<protein>
    <recommendedName>
        <fullName evidence="3">Metallo-beta-lactamase domain-containing protein</fullName>
    </recommendedName>
</protein>
<evidence type="ECO:0000313" key="5">
    <source>
        <dbReference type="Proteomes" id="UP000626210"/>
    </source>
</evidence>
<keyword evidence="2" id="KW-0732">Signal</keyword>
<evidence type="ECO:0000313" key="4">
    <source>
        <dbReference type="EMBL" id="GHD00223.1"/>
    </source>
</evidence>
<dbReference type="InterPro" id="IPR001279">
    <property type="entry name" value="Metallo-B-lactamas"/>
</dbReference>
<dbReference type="SMART" id="SM00849">
    <property type="entry name" value="Lactamase_B"/>
    <property type="match status" value="1"/>
</dbReference>
<sequence length="310" mass="33142">MRQARRAGLLLLLLAAAATARDFPQPQRVADGVYVLEGAREHFSRANAGDIANTGFIATPAGAVVIDTGASLRYGQAQRAAVRATTGPDAVQVYITHAHPDHFLGNQAYADVPVQALPAAAERIAQRGDQLAQNLYLLVGSAMAGTAVQAPGALPVPMPDTVVFGGRRLQLIALQGHSAADLAVFDEATGTLFAGDLVFFERAPTTPDADLPTWLAALDRLARLPVRVLVPGHGPVVRGAEAIAQTRDYLRWVQRTLTEAAAQGLDMNEAMRLQAPERLRRLAVLQAEWQRTVMHLYPAIEAGSLPRPSH</sequence>
<dbReference type="PANTHER" id="PTHR42951:SF4">
    <property type="entry name" value="ACYL-COENZYME A THIOESTERASE MBLAC2"/>
    <property type="match status" value="1"/>
</dbReference>
<dbReference type="InterPro" id="IPR036866">
    <property type="entry name" value="RibonucZ/Hydroxyglut_hydro"/>
</dbReference>
<dbReference type="Pfam" id="PF00753">
    <property type="entry name" value="Lactamase_B"/>
    <property type="match status" value="1"/>
</dbReference>
<feature type="domain" description="Metallo-beta-lactamase" evidence="3">
    <location>
        <begin position="51"/>
        <end position="233"/>
    </location>
</feature>
<name>A0ABQ3GB89_9BURK</name>
<evidence type="ECO:0000256" key="1">
    <source>
        <dbReference type="ARBA" id="ARBA00005250"/>
    </source>
</evidence>
<accession>A0ABQ3GB89</accession>
<comment type="similarity">
    <text evidence="1">Belongs to the metallo-beta-lactamase superfamily. Class-B beta-lactamase family.</text>
</comment>
<evidence type="ECO:0000256" key="2">
    <source>
        <dbReference type="SAM" id="SignalP"/>
    </source>
</evidence>
<dbReference type="CDD" id="cd16282">
    <property type="entry name" value="metallo-hydrolase-like_MBL-fold"/>
    <property type="match status" value="1"/>
</dbReference>
<organism evidence="4 5">
    <name type="scientific">Pseudorhodoferax aquiterrae</name>
    <dbReference type="NCBI Taxonomy" id="747304"/>
    <lineage>
        <taxon>Bacteria</taxon>
        <taxon>Pseudomonadati</taxon>
        <taxon>Pseudomonadota</taxon>
        <taxon>Betaproteobacteria</taxon>
        <taxon>Burkholderiales</taxon>
        <taxon>Comamonadaceae</taxon>
    </lineage>
</organism>
<dbReference type="Proteomes" id="UP000626210">
    <property type="component" value="Unassembled WGS sequence"/>
</dbReference>
<feature type="signal peptide" evidence="2">
    <location>
        <begin position="1"/>
        <end position="20"/>
    </location>
</feature>
<dbReference type="Gene3D" id="3.60.15.10">
    <property type="entry name" value="Ribonuclease Z/Hydroxyacylglutathione hydrolase-like"/>
    <property type="match status" value="1"/>
</dbReference>
<gene>
    <name evidence="4" type="ORF">GCM10007320_57470</name>
</gene>
<dbReference type="SUPFAM" id="SSF56281">
    <property type="entry name" value="Metallo-hydrolase/oxidoreductase"/>
    <property type="match status" value="1"/>
</dbReference>
<dbReference type="RefSeq" id="WP_189690315.1">
    <property type="nucleotide sequence ID" value="NZ_BMYK01000031.1"/>
</dbReference>
<dbReference type="EMBL" id="BMYK01000031">
    <property type="protein sequence ID" value="GHD00223.1"/>
    <property type="molecule type" value="Genomic_DNA"/>
</dbReference>